<keyword evidence="2" id="KW-1185">Reference proteome</keyword>
<organism evidence="1 2">
    <name type="scientific">Teratosphaeria destructans</name>
    <dbReference type="NCBI Taxonomy" id="418781"/>
    <lineage>
        <taxon>Eukaryota</taxon>
        <taxon>Fungi</taxon>
        <taxon>Dikarya</taxon>
        <taxon>Ascomycota</taxon>
        <taxon>Pezizomycotina</taxon>
        <taxon>Dothideomycetes</taxon>
        <taxon>Dothideomycetidae</taxon>
        <taxon>Mycosphaerellales</taxon>
        <taxon>Teratosphaeriaceae</taxon>
        <taxon>Teratosphaeria</taxon>
    </lineage>
</organism>
<dbReference type="Proteomes" id="UP001138500">
    <property type="component" value="Unassembled WGS sequence"/>
</dbReference>
<dbReference type="OrthoDB" id="5335493at2759"/>
<sequence length="458" mass="52884">MNGTGLGIDAEGRGLPIRAHRERFVQNPITRSKRSEFYRALKFQVPNPQDAVYWQTKLILEQYNKKSPRHESDPLQIEALNVAPTLCVEPYETVPVVHCLVRNELFIKLQLKMVCDVEHGWATSTVMVRDDDRWITLEQLLQGLPDPTMPACTKVFHEAQLRSWRGNGKAFPFTHLAPELQKKILLFAIGEHIEPIYTTRLDPSGTWWRPFLHLTGGTPRDHFVPKNDKTRLARLRPVNAALFQINRATRRLALEVLWTDTTKRYSTQHPRENLGIVWQGHPAPPTVSPTLSFLQPQSLKYMRHIQLDLPNLAYATMFGCPMPPVLDEEPSTLGPALRALPNLRSLELHFRSTTDSTYSPWIAVQYDASWQVEDLQETYPDFEWNRLPCQKVLHDWILLWAAEYLLGIPQVCLTGYIKTQIRKKWEAVIRCRVDERAKMLAWIEEEKESVRALPLGAL</sequence>
<dbReference type="AlphaFoldDB" id="A0A9W7VY40"/>
<protein>
    <submittedName>
        <fullName evidence="1">Thioesterase</fullName>
    </submittedName>
</protein>
<evidence type="ECO:0000313" key="1">
    <source>
        <dbReference type="EMBL" id="KAH9809294.1"/>
    </source>
</evidence>
<comment type="caution">
    <text evidence="1">The sequence shown here is derived from an EMBL/GenBank/DDBJ whole genome shotgun (WGS) entry which is preliminary data.</text>
</comment>
<evidence type="ECO:0000313" key="2">
    <source>
        <dbReference type="Proteomes" id="UP001138500"/>
    </source>
</evidence>
<name>A0A9W7VY40_9PEZI</name>
<reference evidence="1 2" key="2">
    <citation type="journal article" date="2021" name="Curr. Genet.">
        <title>Genetic response to nitrogen starvation in the aggressive Eucalyptus foliar pathogen Teratosphaeria destructans.</title>
        <authorList>
            <person name="Havenga M."/>
            <person name="Wingfield B.D."/>
            <person name="Wingfield M.J."/>
            <person name="Dreyer L.L."/>
            <person name="Roets F."/>
            <person name="Aylward J."/>
        </authorList>
    </citation>
    <scope>NUCLEOTIDE SEQUENCE [LARGE SCALE GENOMIC DNA]</scope>
    <source>
        <strain evidence="1">CMW44962</strain>
    </source>
</reference>
<proteinExistence type="predicted"/>
<accession>A0A9W7VY40</accession>
<reference evidence="1 2" key="1">
    <citation type="journal article" date="2018" name="IMA Fungus">
        <title>IMA Genome-F 10: Nine draft genome sequences of Claviceps purpurea s.lat., including C. arundinis, C. humidiphila, and C. cf. spartinae, pseudomolecules for the pitch canker pathogen Fusarium circinatum, draft genome of Davidsoniella eucalypti, Grosmannia galeiformis, Quambalaria eucalypti, and Teratosphaeria destructans.</title>
        <authorList>
            <person name="Wingfield B.D."/>
            <person name="Liu M."/>
            <person name="Nguyen H.D."/>
            <person name="Lane F.A."/>
            <person name="Morgan S.W."/>
            <person name="De Vos L."/>
            <person name="Wilken P.M."/>
            <person name="Duong T.A."/>
            <person name="Aylward J."/>
            <person name="Coetzee M.P."/>
            <person name="Dadej K."/>
            <person name="De Beer Z.W."/>
            <person name="Findlay W."/>
            <person name="Havenga M."/>
            <person name="Kolarik M."/>
            <person name="Menzies J.G."/>
            <person name="Naidoo K."/>
            <person name="Pochopski O."/>
            <person name="Shoukouhi P."/>
            <person name="Santana Q.C."/>
            <person name="Seifert K.A."/>
            <person name="Soal N."/>
            <person name="Steenkamp E.T."/>
            <person name="Tatham C.T."/>
            <person name="van der Nest M.A."/>
            <person name="Wingfield M.J."/>
        </authorList>
    </citation>
    <scope>NUCLEOTIDE SEQUENCE [LARGE SCALE GENOMIC DNA]</scope>
    <source>
        <strain evidence="1">CMW44962</strain>
    </source>
</reference>
<dbReference type="EMBL" id="RIBY02002567">
    <property type="protein sequence ID" value="KAH9809294.1"/>
    <property type="molecule type" value="Genomic_DNA"/>
</dbReference>
<gene>
    <name evidence="1" type="ORF">Tdes44962_MAKER06153</name>
</gene>